<dbReference type="GO" id="GO:0004356">
    <property type="term" value="F:glutamine synthetase activity"/>
    <property type="evidence" value="ECO:0007669"/>
    <property type="project" value="InterPro"/>
</dbReference>
<dbReference type="SUPFAM" id="SSF54368">
    <property type="entry name" value="Glutamine synthetase, N-terminal domain"/>
    <property type="match status" value="1"/>
</dbReference>
<dbReference type="PANTHER" id="PTHR43785">
    <property type="entry name" value="GAMMA-GLUTAMYLPUTRESCINE SYNTHETASE"/>
    <property type="match status" value="1"/>
</dbReference>
<dbReference type="PROSITE" id="PS51987">
    <property type="entry name" value="GS_CATALYTIC"/>
    <property type="match status" value="1"/>
</dbReference>
<organism evidence="11 12">
    <name type="scientific">Candidatus Chromulinivorax destructor</name>
    <dbReference type="NCBI Taxonomy" id="2066483"/>
    <lineage>
        <taxon>Bacteria</taxon>
        <taxon>Candidatus Babelota</taxon>
        <taxon>Candidatus Babeliae</taxon>
        <taxon>Candidatus Babeliales</taxon>
        <taxon>Candidatus Chromulinivoraceae</taxon>
        <taxon>Candidatus Chromulinivorax</taxon>
    </lineage>
</organism>
<dbReference type="PROSITE" id="PS00181">
    <property type="entry name" value="GLNA_ATP"/>
    <property type="match status" value="1"/>
</dbReference>
<feature type="domain" description="GS beta-grasp" evidence="9">
    <location>
        <begin position="69"/>
        <end position="155"/>
    </location>
</feature>
<dbReference type="PANTHER" id="PTHR43785:SF12">
    <property type="entry name" value="TYPE-1 GLUTAMINE SYNTHETASE 2"/>
    <property type="match status" value="1"/>
</dbReference>
<evidence type="ECO:0000256" key="6">
    <source>
        <dbReference type="PROSITE-ProRule" id="PRU01330"/>
    </source>
</evidence>
<evidence type="ECO:0000259" key="10">
    <source>
        <dbReference type="PROSITE" id="PS51987"/>
    </source>
</evidence>
<evidence type="ECO:0000259" key="9">
    <source>
        <dbReference type="PROSITE" id="PS51986"/>
    </source>
</evidence>
<dbReference type="InterPro" id="IPR036651">
    <property type="entry name" value="Gln_synt_N_sf"/>
</dbReference>
<dbReference type="AlphaFoldDB" id="A0A345ZAI1"/>
<evidence type="ECO:0000256" key="2">
    <source>
        <dbReference type="ARBA" id="ARBA00022598"/>
    </source>
</evidence>
<dbReference type="InterPro" id="IPR027303">
    <property type="entry name" value="Gln_synth_gly_rich_site"/>
</dbReference>
<dbReference type="PROSITE" id="PS51986">
    <property type="entry name" value="GS_BETA_GRASP"/>
    <property type="match status" value="1"/>
</dbReference>
<dbReference type="Gene3D" id="3.30.590.10">
    <property type="entry name" value="Glutamine synthetase/guanido kinase, catalytic domain"/>
    <property type="match status" value="1"/>
</dbReference>
<evidence type="ECO:0000256" key="3">
    <source>
        <dbReference type="ARBA" id="ARBA00022741"/>
    </source>
</evidence>
<feature type="domain" description="GS catalytic" evidence="10">
    <location>
        <begin position="161"/>
        <end position="496"/>
    </location>
</feature>
<accession>A0A345ZAI1</accession>
<evidence type="ECO:0000256" key="5">
    <source>
        <dbReference type="ARBA" id="ARBA00022842"/>
    </source>
</evidence>
<dbReference type="SMART" id="SM01230">
    <property type="entry name" value="Gln-synt_C"/>
    <property type="match status" value="1"/>
</dbReference>
<dbReference type="InterPro" id="IPR008147">
    <property type="entry name" value="Gln_synt_N"/>
</dbReference>
<gene>
    <name evidence="11" type="ORF">C0J27_00840</name>
</gene>
<name>A0A345ZAI1_9BACT</name>
<dbReference type="GO" id="GO:0006542">
    <property type="term" value="P:glutamine biosynthetic process"/>
    <property type="evidence" value="ECO:0007669"/>
    <property type="project" value="InterPro"/>
</dbReference>
<dbReference type="InterPro" id="IPR014746">
    <property type="entry name" value="Gln_synth/guanido_kin_cat_dom"/>
</dbReference>
<reference evidence="11 12" key="1">
    <citation type="submission" date="2017-12" db="EMBL/GenBank/DDBJ databases">
        <title>Chromulinavorax destructans is a abundant pathogen of dominant heterotrophic picoflagllates.</title>
        <authorList>
            <person name="Deeg C.M."/>
            <person name="Zimmer M."/>
            <person name="Suttle C.A."/>
        </authorList>
    </citation>
    <scope>NUCLEOTIDE SEQUENCE [LARGE SCALE GENOMIC DNA]</scope>
    <source>
        <strain evidence="11 12">SeV1</strain>
    </source>
</reference>
<dbReference type="OrthoDB" id="9807095at2"/>
<dbReference type="GO" id="GO:0005524">
    <property type="term" value="F:ATP binding"/>
    <property type="evidence" value="ECO:0007669"/>
    <property type="project" value="UniProtKB-KW"/>
</dbReference>
<protein>
    <submittedName>
        <fullName evidence="11">Type I glutamate--ammonia ligase</fullName>
    </submittedName>
</protein>
<keyword evidence="4" id="KW-0067">ATP-binding</keyword>
<feature type="transmembrane region" description="Helical" evidence="8">
    <location>
        <begin position="33"/>
        <end position="51"/>
    </location>
</feature>
<keyword evidence="12" id="KW-1185">Reference proteome</keyword>
<dbReference type="Pfam" id="PF00120">
    <property type="entry name" value="Gln-synt_C"/>
    <property type="match status" value="1"/>
</dbReference>
<evidence type="ECO:0000313" key="11">
    <source>
        <dbReference type="EMBL" id="AXK60298.1"/>
    </source>
</evidence>
<evidence type="ECO:0000313" key="12">
    <source>
        <dbReference type="Proteomes" id="UP000254834"/>
    </source>
</evidence>
<dbReference type="Gene3D" id="3.10.20.70">
    <property type="entry name" value="Glutamine synthetase, N-terminal domain"/>
    <property type="match status" value="1"/>
</dbReference>
<dbReference type="SUPFAM" id="SSF55931">
    <property type="entry name" value="Glutamine synthetase/guanido kinase"/>
    <property type="match status" value="1"/>
</dbReference>
<evidence type="ECO:0000256" key="1">
    <source>
        <dbReference type="ARBA" id="ARBA00001946"/>
    </source>
</evidence>
<dbReference type="EMBL" id="CP025544">
    <property type="protein sequence ID" value="AXK60298.1"/>
    <property type="molecule type" value="Genomic_DNA"/>
</dbReference>
<keyword evidence="8" id="KW-0472">Membrane</keyword>
<keyword evidence="3" id="KW-0547">Nucleotide-binding</keyword>
<evidence type="ECO:0000256" key="7">
    <source>
        <dbReference type="RuleBase" id="RU000384"/>
    </source>
</evidence>
<feature type="transmembrane region" description="Helical" evidence="8">
    <location>
        <begin position="7"/>
        <end position="26"/>
    </location>
</feature>
<dbReference type="Proteomes" id="UP000254834">
    <property type="component" value="Chromosome"/>
</dbReference>
<comment type="similarity">
    <text evidence="6 7">Belongs to the glutamine synthetase family.</text>
</comment>
<comment type="cofactor">
    <cofactor evidence="1">
        <name>Mg(2+)</name>
        <dbReference type="ChEBI" id="CHEBI:18420"/>
    </cofactor>
</comment>
<keyword evidence="2 11" id="KW-0436">Ligase</keyword>
<evidence type="ECO:0000256" key="8">
    <source>
        <dbReference type="SAM" id="Phobius"/>
    </source>
</evidence>
<dbReference type="Pfam" id="PF03951">
    <property type="entry name" value="Gln-synt_N"/>
    <property type="match status" value="1"/>
</dbReference>
<keyword evidence="5" id="KW-0460">Magnesium</keyword>
<dbReference type="InterPro" id="IPR008146">
    <property type="entry name" value="Gln_synth_cat_dom"/>
</dbReference>
<evidence type="ECO:0000256" key="4">
    <source>
        <dbReference type="ARBA" id="ARBA00022840"/>
    </source>
</evidence>
<proteinExistence type="inferred from homology"/>
<dbReference type="KEGG" id="cdes:C0J27_00840"/>
<keyword evidence="8" id="KW-1133">Transmembrane helix</keyword>
<sequence length="496" mass="56121">MSAIFELLFQLLFYTLIANYIFYFLQRISMKKFFSLMIALFMMTSNVITPLNKLSLQTSVSIMDQAAQEKVEFVHVYFTALSGNFHDIIIPISKLESALDNGLKYDGSSIPGCSNIFASDMHLAIDLQSFFVNPKIKNQPKTARIFADVYQDEVTPYPADPRYMLKQAIEQAAAQDYKFFVGPEIEFFLVEKNSNGELVPWDHGNYCGVEMQQKHESIKFEMMQVLLDNGINLEKLHHEVSPGQHEIVIQYNDPLTIADHIMLAKHLIKQVAGNYGIIATFMPKPFFGVNGSGMHLHFSLAEKSTGWNVFFDENDSAFLSPLAHNFLAGVLNRIQDATVIVNSCVNSFKRLVIGYEAPVYVCWAKKNRSALIRIPQINASQPYAARAEIRCADALCNPYLACTFLLKAGLEGIKNNEQVKPAVEENLFKLTLTQIQDRGITALPSSLQQAITMFEQSSNMHAMFDPIFMAEYAKLKQSQATQFARIVTDWELENYV</sequence>
<keyword evidence="8" id="KW-0812">Transmembrane</keyword>